<feature type="signal peptide" evidence="1">
    <location>
        <begin position="1"/>
        <end position="33"/>
    </location>
</feature>
<accession>A0A2W5K559</accession>
<feature type="domain" description="Chalcone isomerase" evidence="2">
    <location>
        <begin position="64"/>
        <end position="199"/>
    </location>
</feature>
<dbReference type="EMBL" id="QFPO01000021">
    <property type="protein sequence ID" value="PZQ10235.1"/>
    <property type="molecule type" value="Genomic_DNA"/>
</dbReference>
<organism evidence="3 4">
    <name type="scientific">Rhodanobacter denitrificans</name>
    <dbReference type="NCBI Taxonomy" id="666685"/>
    <lineage>
        <taxon>Bacteria</taxon>
        <taxon>Pseudomonadati</taxon>
        <taxon>Pseudomonadota</taxon>
        <taxon>Gammaproteobacteria</taxon>
        <taxon>Lysobacterales</taxon>
        <taxon>Rhodanobacteraceae</taxon>
        <taxon>Rhodanobacter</taxon>
    </lineage>
</organism>
<dbReference type="AlphaFoldDB" id="A0A2W5K559"/>
<reference evidence="3 4" key="1">
    <citation type="submission" date="2017-08" db="EMBL/GenBank/DDBJ databases">
        <title>Infants hospitalized years apart are colonized by the same room-sourced microbial strains.</title>
        <authorList>
            <person name="Brooks B."/>
            <person name="Olm M.R."/>
            <person name="Firek B.A."/>
            <person name="Baker R."/>
            <person name="Thomas B.C."/>
            <person name="Morowitz M.J."/>
            <person name="Banfield J.F."/>
        </authorList>
    </citation>
    <scope>NUCLEOTIDE SEQUENCE [LARGE SCALE GENOMIC DNA]</scope>
    <source>
        <strain evidence="3">S2_005_003_R2_42</strain>
    </source>
</reference>
<dbReference type="Pfam" id="PF16036">
    <property type="entry name" value="Chalcone_3"/>
    <property type="match status" value="1"/>
</dbReference>
<comment type="caution">
    <text evidence="3">The sequence shown here is derived from an EMBL/GenBank/DDBJ whole genome shotgun (WGS) entry which is preliminary data.</text>
</comment>
<name>A0A2W5K559_9GAMM</name>
<dbReference type="InterPro" id="IPR016087">
    <property type="entry name" value="Chalcone_isomerase"/>
</dbReference>
<feature type="chain" id="PRO_5016092880" description="Chalcone isomerase domain-containing protein" evidence="1">
    <location>
        <begin position="34"/>
        <end position="211"/>
    </location>
</feature>
<dbReference type="Proteomes" id="UP000249046">
    <property type="component" value="Unassembled WGS sequence"/>
</dbReference>
<evidence type="ECO:0000313" key="3">
    <source>
        <dbReference type="EMBL" id="PZQ10235.1"/>
    </source>
</evidence>
<protein>
    <recommendedName>
        <fullName evidence="2">Chalcone isomerase domain-containing protein</fullName>
    </recommendedName>
</protein>
<evidence type="ECO:0000313" key="4">
    <source>
        <dbReference type="Proteomes" id="UP000249046"/>
    </source>
</evidence>
<evidence type="ECO:0000256" key="1">
    <source>
        <dbReference type="SAM" id="SignalP"/>
    </source>
</evidence>
<gene>
    <name evidence="3" type="ORF">DI564_16365</name>
</gene>
<keyword evidence="1" id="KW-0732">Signal</keyword>
<evidence type="ECO:0000259" key="2">
    <source>
        <dbReference type="Pfam" id="PF16036"/>
    </source>
</evidence>
<sequence length="211" mass="23244">MPAPMRAERSRLNGLAALLGLGLLTAGPPPLSAQGEEDAFAPQIAMPGSQQGWRRVGQATFQHYFQPYYRAALYVSPTLRDAGEVAEALTAYQVEILWQPSELGEAEVRGYWRQALRTAAGDEDTYGRIESKAEHWIGQLPAVHHGDRWVFSYVPDAGMTVQIGGRPVHRLVGIDLNRSLTRVWLGERADPEPRAALLGLDTAAQHDATHR</sequence>
<proteinExistence type="predicted"/>